<feature type="domain" description="Peptidase M16 C-terminal" evidence="10">
    <location>
        <begin position="265"/>
        <end position="430"/>
    </location>
</feature>
<protein>
    <submittedName>
        <fullName evidence="11">Insulinase family protein</fullName>
    </submittedName>
</protein>
<keyword evidence="4" id="KW-0479">Metal-binding</keyword>
<dbReference type="PANTHER" id="PTHR43690:SF17">
    <property type="entry name" value="PROTEIN YHJJ"/>
    <property type="match status" value="1"/>
</dbReference>
<organism evidence="11 12">
    <name type="scientific">Victivallis lenta</name>
    <dbReference type="NCBI Taxonomy" id="2606640"/>
    <lineage>
        <taxon>Bacteria</taxon>
        <taxon>Pseudomonadati</taxon>
        <taxon>Lentisphaerota</taxon>
        <taxon>Lentisphaeria</taxon>
        <taxon>Victivallales</taxon>
        <taxon>Victivallaceae</taxon>
        <taxon>Victivallis</taxon>
    </lineage>
</organism>
<evidence type="ECO:0000259" key="10">
    <source>
        <dbReference type="Pfam" id="PF05193"/>
    </source>
</evidence>
<keyword evidence="7" id="KW-0482">Metalloprotease</keyword>
<evidence type="ECO:0000256" key="3">
    <source>
        <dbReference type="ARBA" id="ARBA00022670"/>
    </source>
</evidence>
<evidence type="ECO:0000256" key="2">
    <source>
        <dbReference type="ARBA" id="ARBA00007261"/>
    </source>
</evidence>
<keyword evidence="6" id="KW-0862">Zinc</keyword>
<dbReference type="Proteomes" id="UP000435649">
    <property type="component" value="Unassembled WGS sequence"/>
</dbReference>
<dbReference type="Pfam" id="PF00675">
    <property type="entry name" value="Peptidase_M16"/>
    <property type="match status" value="2"/>
</dbReference>
<feature type="domain" description="Peptidase M16 N-terminal" evidence="9">
    <location>
        <begin position="74"/>
        <end position="106"/>
    </location>
</feature>
<reference evidence="11 12" key="1">
    <citation type="submission" date="2019-08" db="EMBL/GenBank/DDBJ databases">
        <title>In-depth cultivation of the pig gut microbiome towards novel bacterial diversity and tailored functional studies.</title>
        <authorList>
            <person name="Wylensek D."/>
            <person name="Hitch T.C.A."/>
            <person name="Clavel T."/>
        </authorList>
    </citation>
    <scope>NUCLEOTIDE SEQUENCE [LARGE SCALE GENOMIC DNA]</scope>
    <source>
        <strain evidence="11 12">BBE-744-WT-12</strain>
    </source>
</reference>
<dbReference type="InterPro" id="IPR011765">
    <property type="entry name" value="Pept_M16_N"/>
</dbReference>
<keyword evidence="3" id="KW-0645">Protease</keyword>
<dbReference type="SUPFAM" id="SSF63411">
    <property type="entry name" value="LuxS/MPP-like metallohydrolase"/>
    <property type="match status" value="4"/>
</dbReference>
<dbReference type="Gene3D" id="3.30.830.10">
    <property type="entry name" value="Metalloenzyme, LuxS/M16 peptidase-like"/>
    <property type="match status" value="4"/>
</dbReference>
<keyword evidence="5" id="KW-0378">Hydrolase</keyword>
<comment type="similarity">
    <text evidence="2 8">Belongs to the peptidase M16 family.</text>
</comment>
<evidence type="ECO:0000256" key="5">
    <source>
        <dbReference type="ARBA" id="ARBA00022801"/>
    </source>
</evidence>
<dbReference type="PANTHER" id="PTHR43690">
    <property type="entry name" value="NARDILYSIN"/>
    <property type="match status" value="1"/>
</dbReference>
<dbReference type="GO" id="GO:0046872">
    <property type="term" value="F:metal ion binding"/>
    <property type="evidence" value="ECO:0007669"/>
    <property type="project" value="UniProtKB-KW"/>
</dbReference>
<accession>A0A844G2A1</accession>
<dbReference type="GO" id="GO:0004222">
    <property type="term" value="F:metalloendopeptidase activity"/>
    <property type="evidence" value="ECO:0007669"/>
    <property type="project" value="InterPro"/>
</dbReference>
<dbReference type="InterPro" id="IPR011249">
    <property type="entry name" value="Metalloenz_LuxS/M16"/>
</dbReference>
<evidence type="ECO:0000256" key="7">
    <source>
        <dbReference type="ARBA" id="ARBA00023049"/>
    </source>
</evidence>
<dbReference type="Pfam" id="PF05193">
    <property type="entry name" value="Peptidase_M16_C"/>
    <property type="match status" value="2"/>
</dbReference>
<proteinExistence type="inferred from homology"/>
<comment type="cofactor">
    <cofactor evidence="1">
        <name>Zn(2+)</name>
        <dbReference type="ChEBI" id="CHEBI:29105"/>
    </cofactor>
</comment>
<dbReference type="PROSITE" id="PS00143">
    <property type="entry name" value="INSULINASE"/>
    <property type="match status" value="1"/>
</dbReference>
<evidence type="ECO:0000256" key="8">
    <source>
        <dbReference type="RuleBase" id="RU004447"/>
    </source>
</evidence>
<keyword evidence="12" id="KW-1185">Reference proteome</keyword>
<evidence type="ECO:0000259" key="9">
    <source>
        <dbReference type="Pfam" id="PF00675"/>
    </source>
</evidence>
<gene>
    <name evidence="11" type="ORF">FYJ85_09595</name>
</gene>
<evidence type="ECO:0000256" key="6">
    <source>
        <dbReference type="ARBA" id="ARBA00022833"/>
    </source>
</evidence>
<dbReference type="EMBL" id="VUNS01000008">
    <property type="protein sequence ID" value="MST97293.1"/>
    <property type="molecule type" value="Genomic_DNA"/>
</dbReference>
<evidence type="ECO:0000256" key="4">
    <source>
        <dbReference type="ARBA" id="ARBA00022723"/>
    </source>
</evidence>
<sequence>MLKKTFSQGGAMFHKFVFALLLCMVFATGLSAGARPLFGTPLADDPLQARIYRLDNGLTVAFSVNRETPNIRGCIAFRVGSGDDPADKTGLAHYLEHLLFKGSEKLGTTDYRAEWPLLEQIEKLYDRREASRDPDERQELYREIDRLSAQAGQYTVQNEFVQAINEMGGSGLNAYTSLDRTVYFNSLPANQLEKFIRLQFDRFRSPVFRGFHTELETVFEEFNLYQDRPGARFSQLMLSTLFPDHPYGRPVIGLPKDLKNPSPRRVMEFYRRYYVPGNMIIVLAGDFDPDSALRLIEETFGTLPAGEVPESGLPPLEPLRGESVHTLITPEHEMCRAVWRLDRPGLRELDLLELSARILSNGSAGLFDQNLTIPQKVADAAAGAGGKPGVYGMLIVNAVPNRGDSPEQALKLLDAEIEKLKRGDFPDWLLPAIGDHAEFDLARSLRDNEFRADRLLDSYLDRIDWPDAANEPARRKSITKAEIMEFARKHLTGDRIVLYRKNGPLSPGEKLPKPPLTPLKTAKGHSEFFREISRMKVAEIRPEFPDLEHGIRRDELCVEAGLPFEGELVRVRRRADFEWIPNTRNDYFQLRYVFPVGSRHNRLWQLAGGYSAVAGTETRSAEALKLELYRLAGSVSVSSGPEETVVTINGLARNLPAIAGIAEELLTRPAVNDEALQRMVSRILLARKSQKENPNAVLADGLLPYVRYGREYLEKSNLSSEELNKVRPAEVASLLRELKSYPVRIQYYGPELPELKRTVGELLPLPLPEKRPPLPFVPEEKKIETPAVYLVHIPNVSQLHLLYLTSGRRYNPDDVGTRFLFNSYYGSGMASVTFRKLRESNSLAYGCYSYYGTPDDPAGNHYFVTYLSTQADKLPDAMKAVESMGFPVDLAAIGNSRDTLLKSQAAERWLDERLFSLADNYRKLGLPQNYREETYRQLQDASVFDLLEFYRQEIEDKPRALLVVGDADTIDRKALERFGPVKQLSADDVFPR</sequence>
<dbReference type="AlphaFoldDB" id="A0A844G2A1"/>
<comment type="caution">
    <text evidence="11">The sequence shown here is derived from an EMBL/GenBank/DDBJ whole genome shotgun (WGS) entry which is preliminary data.</text>
</comment>
<evidence type="ECO:0000313" key="12">
    <source>
        <dbReference type="Proteomes" id="UP000435649"/>
    </source>
</evidence>
<feature type="domain" description="Peptidase M16 N-terminal" evidence="9">
    <location>
        <begin position="154"/>
        <end position="252"/>
    </location>
</feature>
<dbReference type="GO" id="GO:0006508">
    <property type="term" value="P:proteolysis"/>
    <property type="evidence" value="ECO:0007669"/>
    <property type="project" value="UniProtKB-KW"/>
</dbReference>
<dbReference type="InterPro" id="IPR050626">
    <property type="entry name" value="Peptidase_M16"/>
</dbReference>
<dbReference type="InterPro" id="IPR007863">
    <property type="entry name" value="Peptidase_M16_C"/>
</dbReference>
<name>A0A844G2A1_9BACT</name>
<feature type="domain" description="Peptidase M16 C-terminal" evidence="10">
    <location>
        <begin position="760"/>
        <end position="881"/>
    </location>
</feature>
<evidence type="ECO:0000256" key="1">
    <source>
        <dbReference type="ARBA" id="ARBA00001947"/>
    </source>
</evidence>
<evidence type="ECO:0000313" key="11">
    <source>
        <dbReference type="EMBL" id="MST97293.1"/>
    </source>
</evidence>
<dbReference type="InterPro" id="IPR001431">
    <property type="entry name" value="Pept_M16_Zn_BS"/>
</dbReference>